<dbReference type="GO" id="GO:0046677">
    <property type="term" value="P:response to antibiotic"/>
    <property type="evidence" value="ECO:0007669"/>
    <property type="project" value="TreeGrafter"/>
</dbReference>
<dbReference type="eggNOG" id="COG0845">
    <property type="taxonomic scope" value="Bacteria"/>
</dbReference>
<dbReference type="Pfam" id="PF25919">
    <property type="entry name" value="BSH_CusB"/>
    <property type="match status" value="1"/>
</dbReference>
<dbReference type="STRING" id="694427.Palpr_2730"/>
<keyword evidence="2" id="KW-0732">Signal</keyword>
<dbReference type="HOGENOM" id="CLU_018816_2_1_10"/>
<dbReference type="PROSITE" id="PS51257">
    <property type="entry name" value="PROKAR_LIPOPROTEIN"/>
    <property type="match status" value="1"/>
</dbReference>
<reference key="1">
    <citation type="submission" date="2010-11" db="EMBL/GenBank/DDBJ databases">
        <title>The complete genome of Paludibacter propionicigenes DSM 17365.</title>
        <authorList>
            <consortium name="US DOE Joint Genome Institute (JGI-PGF)"/>
            <person name="Lucas S."/>
            <person name="Copeland A."/>
            <person name="Lapidus A."/>
            <person name="Bruce D."/>
            <person name="Goodwin L."/>
            <person name="Pitluck S."/>
            <person name="Kyrpides N."/>
            <person name="Mavromatis K."/>
            <person name="Ivanova N."/>
            <person name="Munk A.C."/>
            <person name="Brettin T."/>
            <person name="Detter J.C."/>
            <person name="Han C."/>
            <person name="Tapia R."/>
            <person name="Land M."/>
            <person name="Hauser L."/>
            <person name="Markowitz V."/>
            <person name="Cheng J.-F."/>
            <person name="Hugenholtz P."/>
            <person name="Woyke T."/>
            <person name="Wu D."/>
            <person name="Gronow S."/>
            <person name="Wellnitz S."/>
            <person name="Brambilla E."/>
            <person name="Klenk H.-P."/>
            <person name="Eisen J.A."/>
        </authorList>
    </citation>
    <scope>NUCLEOTIDE SEQUENCE</scope>
    <source>
        <strain>WB4</strain>
    </source>
</reference>
<keyword evidence="7" id="KW-1185">Reference proteome</keyword>
<evidence type="ECO:0000313" key="6">
    <source>
        <dbReference type="EMBL" id="ADQ80860.1"/>
    </source>
</evidence>
<dbReference type="OrthoDB" id="9801814at2"/>
<proteinExistence type="inferred from homology"/>
<dbReference type="Pfam" id="PF25967">
    <property type="entry name" value="RND-MFP_C"/>
    <property type="match status" value="1"/>
</dbReference>
<evidence type="ECO:0000256" key="1">
    <source>
        <dbReference type="ARBA" id="ARBA00009477"/>
    </source>
</evidence>
<accession>E4T816</accession>
<dbReference type="InterPro" id="IPR058627">
    <property type="entry name" value="MdtA-like_C"/>
</dbReference>
<dbReference type="Proteomes" id="UP000008718">
    <property type="component" value="Chromosome"/>
</dbReference>
<sequence>MKMRKFLFGGALLLLFFTSCKNKQAQTNAAAQVKAYPVAVISASDVELHAVYPAVLKGEQDIDIKARVEGYIDKIFVDEGAVVRKGQPLFKINSPSSVQMVENAKASYNTAKLDVERIRPLAEKGIMSDVKLSAYQNTLASAKATLDQAKATLNWATVTSPVDGVVGTLSYRQGSLVTNATVLTTVSNISKVVAYFSVNEKDLLELLKEFKGNTQAEKIKNMPAIRLMLSDGTQYEETGRIETISGVVDATSGAVNFRASFPNKHGLLRSGSSAKVIIPSEHKSAIVIPQKATFAQQDKVLVYKFQGDSVVQKVVRVKTTPDGQAYVVTEGLSLGDKIVTDGIATLTNGQKIKEQK</sequence>
<evidence type="ECO:0000259" key="3">
    <source>
        <dbReference type="Pfam" id="PF25919"/>
    </source>
</evidence>
<feature type="domain" description="Multidrug resistance protein MdtA-like beta-barrel" evidence="4">
    <location>
        <begin position="196"/>
        <end position="278"/>
    </location>
</feature>
<organism evidence="6 7">
    <name type="scientific">Paludibacter propionicigenes (strain DSM 17365 / JCM 13257 / WB4)</name>
    <dbReference type="NCBI Taxonomy" id="694427"/>
    <lineage>
        <taxon>Bacteria</taxon>
        <taxon>Pseudomonadati</taxon>
        <taxon>Bacteroidota</taxon>
        <taxon>Bacteroidia</taxon>
        <taxon>Bacteroidales</taxon>
        <taxon>Paludibacteraceae</taxon>
        <taxon>Paludibacter</taxon>
    </lineage>
</organism>
<gene>
    <name evidence="6" type="ordered locus">Palpr_2730</name>
</gene>
<reference evidence="6 7" key="2">
    <citation type="journal article" date="2011" name="Stand. Genomic Sci.">
        <title>Complete genome sequence of Paludibacter propionicigenes type strain (WB4).</title>
        <authorList>
            <person name="Gronow S."/>
            <person name="Munk C."/>
            <person name="Lapidus A."/>
            <person name="Nolan M."/>
            <person name="Lucas S."/>
            <person name="Hammon N."/>
            <person name="Deshpande S."/>
            <person name="Cheng J.F."/>
            <person name="Tapia R."/>
            <person name="Han C."/>
            <person name="Goodwin L."/>
            <person name="Pitluck S."/>
            <person name="Liolios K."/>
            <person name="Ivanova N."/>
            <person name="Mavromatis K."/>
            <person name="Mikhailova N."/>
            <person name="Pati A."/>
            <person name="Chen A."/>
            <person name="Palaniappan K."/>
            <person name="Land M."/>
            <person name="Hauser L."/>
            <person name="Chang Y.J."/>
            <person name="Jeffries C.D."/>
            <person name="Brambilla E."/>
            <person name="Rohde M."/>
            <person name="Goker M."/>
            <person name="Detter J.C."/>
            <person name="Woyke T."/>
            <person name="Bristow J."/>
            <person name="Eisen J.A."/>
            <person name="Markowitz V."/>
            <person name="Hugenholtz P."/>
            <person name="Kyrpides N.C."/>
            <person name="Klenk H.P."/>
        </authorList>
    </citation>
    <scope>NUCLEOTIDE SEQUENCE [LARGE SCALE GENOMIC DNA]</scope>
    <source>
        <strain evidence="7">DSM 17365 / JCM 13257 / WB4</strain>
    </source>
</reference>
<evidence type="ECO:0000313" key="7">
    <source>
        <dbReference type="Proteomes" id="UP000008718"/>
    </source>
</evidence>
<dbReference type="Gene3D" id="2.40.30.170">
    <property type="match status" value="1"/>
</dbReference>
<dbReference type="InterPro" id="IPR058790">
    <property type="entry name" value="BSH_CusB"/>
</dbReference>
<feature type="domain" description="Multidrug resistance protein MdtA-like C-terminal permuted SH3" evidence="5">
    <location>
        <begin position="285"/>
        <end position="344"/>
    </location>
</feature>
<dbReference type="KEGG" id="ppn:Palpr_2730"/>
<name>E4T816_PALPW</name>
<dbReference type="InterPro" id="IPR058626">
    <property type="entry name" value="MdtA-like_b-barrel"/>
</dbReference>
<evidence type="ECO:0000256" key="2">
    <source>
        <dbReference type="SAM" id="SignalP"/>
    </source>
</evidence>
<comment type="similarity">
    <text evidence="1">Belongs to the membrane fusion protein (MFP) (TC 8.A.1) family.</text>
</comment>
<evidence type="ECO:0000259" key="4">
    <source>
        <dbReference type="Pfam" id="PF25944"/>
    </source>
</evidence>
<feature type="signal peptide" evidence="2">
    <location>
        <begin position="1"/>
        <end position="25"/>
    </location>
</feature>
<dbReference type="NCBIfam" id="TIGR01730">
    <property type="entry name" value="RND_mfp"/>
    <property type="match status" value="1"/>
</dbReference>
<dbReference type="SUPFAM" id="SSF111369">
    <property type="entry name" value="HlyD-like secretion proteins"/>
    <property type="match status" value="1"/>
</dbReference>
<dbReference type="GO" id="GO:0005886">
    <property type="term" value="C:plasma membrane"/>
    <property type="evidence" value="ECO:0007669"/>
    <property type="project" value="TreeGrafter"/>
</dbReference>
<dbReference type="GO" id="GO:0022857">
    <property type="term" value="F:transmembrane transporter activity"/>
    <property type="evidence" value="ECO:0007669"/>
    <property type="project" value="InterPro"/>
</dbReference>
<dbReference type="Gene3D" id="1.10.287.470">
    <property type="entry name" value="Helix hairpin bin"/>
    <property type="match status" value="1"/>
</dbReference>
<feature type="chain" id="PRO_5003187723" evidence="2">
    <location>
        <begin position="26"/>
        <end position="356"/>
    </location>
</feature>
<evidence type="ECO:0000259" key="5">
    <source>
        <dbReference type="Pfam" id="PF25967"/>
    </source>
</evidence>
<dbReference type="InterPro" id="IPR006143">
    <property type="entry name" value="RND_pump_MFP"/>
</dbReference>
<dbReference type="GO" id="GO:0030313">
    <property type="term" value="C:cell envelope"/>
    <property type="evidence" value="ECO:0007669"/>
    <property type="project" value="UniProtKB-SubCell"/>
</dbReference>
<dbReference type="AlphaFoldDB" id="E4T816"/>
<protein>
    <submittedName>
        <fullName evidence="6">Efflux transporter, RND family, MFP subunit</fullName>
    </submittedName>
</protein>
<dbReference type="PRINTS" id="PR01490">
    <property type="entry name" value="RTXTOXIND"/>
</dbReference>
<dbReference type="Gene3D" id="2.40.420.20">
    <property type="match status" value="1"/>
</dbReference>
<feature type="domain" description="CusB-like barrel-sandwich hybrid" evidence="3">
    <location>
        <begin position="64"/>
        <end position="186"/>
    </location>
</feature>
<dbReference type="Gene3D" id="2.40.50.100">
    <property type="match status" value="1"/>
</dbReference>
<dbReference type="EMBL" id="CP002345">
    <property type="protein sequence ID" value="ADQ80860.1"/>
    <property type="molecule type" value="Genomic_DNA"/>
</dbReference>
<dbReference type="PANTHER" id="PTHR30158">
    <property type="entry name" value="ACRA/E-RELATED COMPONENT OF DRUG EFFLUX TRANSPORTER"/>
    <property type="match status" value="1"/>
</dbReference>
<dbReference type="Pfam" id="PF25944">
    <property type="entry name" value="Beta-barrel_RND"/>
    <property type="match status" value="1"/>
</dbReference>
<dbReference type="PANTHER" id="PTHR30158:SF23">
    <property type="entry name" value="MULTIDRUG RESISTANCE PROTEIN MEXA"/>
    <property type="match status" value="1"/>
</dbReference>